<dbReference type="PANTHER" id="PTHR35851">
    <property type="entry name" value="CELL DIVISION PROTEIN FTSQ"/>
    <property type="match status" value="1"/>
</dbReference>
<reference evidence="12 13" key="1">
    <citation type="submission" date="2020-08" db="EMBL/GenBank/DDBJ databases">
        <title>Genomic Encyclopedia of Type Strains, Phase IV (KMG-IV): sequencing the most valuable type-strain genomes for metagenomic binning, comparative biology and taxonomic classification.</title>
        <authorList>
            <person name="Goeker M."/>
        </authorList>
    </citation>
    <scope>NUCLEOTIDE SEQUENCE [LARGE SCALE GENOMIC DNA]</scope>
    <source>
        <strain evidence="12 13">DSM 27165</strain>
    </source>
</reference>
<evidence type="ECO:0000256" key="1">
    <source>
        <dbReference type="ARBA" id="ARBA00004370"/>
    </source>
</evidence>
<feature type="region of interest" description="Disordered" evidence="10">
    <location>
        <begin position="235"/>
        <end position="256"/>
    </location>
</feature>
<dbReference type="EMBL" id="JACHHY010000012">
    <property type="protein sequence ID" value="MBB5018857.1"/>
    <property type="molecule type" value="Genomic_DNA"/>
</dbReference>
<dbReference type="Proteomes" id="UP000575898">
    <property type="component" value="Unassembled WGS sequence"/>
</dbReference>
<keyword evidence="13" id="KW-1185">Reference proteome</keyword>
<evidence type="ECO:0000256" key="9">
    <source>
        <dbReference type="HAMAP-Rule" id="MF_00911"/>
    </source>
</evidence>
<evidence type="ECO:0000259" key="11">
    <source>
        <dbReference type="PROSITE" id="PS51779"/>
    </source>
</evidence>
<dbReference type="InterPro" id="IPR034746">
    <property type="entry name" value="POTRA"/>
</dbReference>
<sequence length="256" mass="29035">MWDKPQLLMWLANLLYALAALLFLYALLFVLINLPVFPVRQIQVSGDLHHITREQVQYIVRHELKGTFFTLNLDRTRKAFEKLPWARNVSIRRRWPDRLEIVLEEHQALARWGTTALVNTYGELFDAASNDTLPVLDGPQGASAEVSRGYLEIRDMLAPIDRRPMSISLSARRAWSIKLDDGTLVEVGRENVKARLGKFVAAYPRTLAVLNRDIEYVDLRYPNGFAVRVPDFKPGPVKKPGVPARPSPVAGQKKAA</sequence>
<comment type="similarity">
    <text evidence="9">Belongs to the FtsQ/DivIB family. FtsQ subfamily.</text>
</comment>
<gene>
    <name evidence="9" type="primary">ftsQ</name>
    <name evidence="12" type="ORF">HNQ59_002154</name>
</gene>
<comment type="caution">
    <text evidence="12">The sequence shown here is derived from an EMBL/GenBank/DDBJ whole genome shotgun (WGS) entry which is preliminary data.</text>
</comment>
<feature type="domain" description="POTRA" evidence="11">
    <location>
        <begin position="37"/>
        <end position="106"/>
    </location>
</feature>
<keyword evidence="2 9" id="KW-1003">Cell membrane</keyword>
<dbReference type="InterPro" id="IPR005548">
    <property type="entry name" value="Cell_div_FtsQ/DivIB_C"/>
</dbReference>
<dbReference type="RefSeq" id="WP_184038792.1">
    <property type="nucleotide sequence ID" value="NZ_JACHHY010000012.1"/>
</dbReference>
<dbReference type="PROSITE" id="PS51779">
    <property type="entry name" value="POTRA"/>
    <property type="match status" value="1"/>
</dbReference>
<name>A0A840MPB1_9PROT</name>
<evidence type="ECO:0000256" key="4">
    <source>
        <dbReference type="ARBA" id="ARBA00022618"/>
    </source>
</evidence>
<evidence type="ECO:0000256" key="5">
    <source>
        <dbReference type="ARBA" id="ARBA00022692"/>
    </source>
</evidence>
<dbReference type="InterPro" id="IPR045335">
    <property type="entry name" value="FtsQ_C_sf"/>
</dbReference>
<comment type="subcellular location">
    <subcellularLocation>
        <location evidence="9">Cell inner membrane</location>
        <topology evidence="9">Single-pass type II membrane protein</topology>
    </subcellularLocation>
    <subcellularLocation>
        <location evidence="1">Membrane</location>
    </subcellularLocation>
    <text evidence="9">Localizes to the division septum.</text>
</comment>
<dbReference type="HAMAP" id="MF_00911">
    <property type="entry name" value="FtsQ_subfam"/>
    <property type="match status" value="1"/>
</dbReference>
<keyword evidence="6 9" id="KW-1133">Transmembrane helix</keyword>
<dbReference type="GO" id="GO:0005886">
    <property type="term" value="C:plasma membrane"/>
    <property type="evidence" value="ECO:0007669"/>
    <property type="project" value="UniProtKB-SubCell"/>
</dbReference>
<dbReference type="InterPro" id="IPR026579">
    <property type="entry name" value="FtsQ"/>
</dbReference>
<dbReference type="GO" id="GO:0032153">
    <property type="term" value="C:cell division site"/>
    <property type="evidence" value="ECO:0007669"/>
    <property type="project" value="UniProtKB-UniRule"/>
</dbReference>
<proteinExistence type="inferred from homology"/>
<evidence type="ECO:0000256" key="7">
    <source>
        <dbReference type="ARBA" id="ARBA00023136"/>
    </source>
</evidence>
<organism evidence="12 13">
    <name type="scientific">Chitinivorax tropicus</name>
    <dbReference type="NCBI Taxonomy" id="714531"/>
    <lineage>
        <taxon>Bacteria</taxon>
        <taxon>Pseudomonadati</taxon>
        <taxon>Pseudomonadota</taxon>
        <taxon>Betaproteobacteria</taxon>
        <taxon>Chitinivorax</taxon>
    </lineage>
</organism>
<comment type="function">
    <text evidence="9">Essential cell division protein. May link together the upstream cell division proteins, which are predominantly cytoplasmic, with the downstream cell division proteins, which are predominantly periplasmic. May control correct divisome assembly.</text>
</comment>
<keyword evidence="3 9" id="KW-0997">Cell inner membrane</keyword>
<dbReference type="InterPro" id="IPR013685">
    <property type="entry name" value="POTRA_FtsQ_type"/>
</dbReference>
<dbReference type="GO" id="GO:0043093">
    <property type="term" value="P:FtsZ-dependent cytokinesis"/>
    <property type="evidence" value="ECO:0007669"/>
    <property type="project" value="UniProtKB-UniRule"/>
</dbReference>
<evidence type="ECO:0000256" key="8">
    <source>
        <dbReference type="ARBA" id="ARBA00023306"/>
    </source>
</evidence>
<evidence type="ECO:0000313" key="12">
    <source>
        <dbReference type="EMBL" id="MBB5018857.1"/>
    </source>
</evidence>
<evidence type="ECO:0000256" key="6">
    <source>
        <dbReference type="ARBA" id="ARBA00022989"/>
    </source>
</evidence>
<evidence type="ECO:0000256" key="10">
    <source>
        <dbReference type="SAM" id="MobiDB-lite"/>
    </source>
</evidence>
<dbReference type="Gene3D" id="3.40.50.11690">
    <property type="entry name" value="Cell division protein FtsQ/DivIB"/>
    <property type="match status" value="1"/>
</dbReference>
<dbReference type="PANTHER" id="PTHR35851:SF1">
    <property type="entry name" value="CELL DIVISION PROTEIN FTSQ"/>
    <property type="match status" value="1"/>
</dbReference>
<protein>
    <recommendedName>
        <fullName evidence="9">Cell division protein FtsQ</fullName>
    </recommendedName>
</protein>
<dbReference type="Pfam" id="PF08478">
    <property type="entry name" value="POTRA_1"/>
    <property type="match status" value="1"/>
</dbReference>
<accession>A0A840MPB1</accession>
<keyword evidence="7 9" id="KW-0472">Membrane</keyword>
<feature type="transmembrane region" description="Helical" evidence="9">
    <location>
        <begin position="7"/>
        <end position="32"/>
    </location>
</feature>
<dbReference type="AlphaFoldDB" id="A0A840MPB1"/>
<keyword evidence="8 9" id="KW-0131">Cell cycle</keyword>
<evidence type="ECO:0000256" key="2">
    <source>
        <dbReference type="ARBA" id="ARBA00022475"/>
    </source>
</evidence>
<keyword evidence="4 9" id="KW-0132">Cell division</keyword>
<evidence type="ECO:0000313" key="13">
    <source>
        <dbReference type="Proteomes" id="UP000575898"/>
    </source>
</evidence>
<dbReference type="Pfam" id="PF03799">
    <property type="entry name" value="FtsQ_DivIB_C"/>
    <property type="match status" value="1"/>
</dbReference>
<keyword evidence="5 9" id="KW-0812">Transmembrane</keyword>
<dbReference type="Gene3D" id="3.10.20.310">
    <property type="entry name" value="membrane protein fhac"/>
    <property type="match status" value="1"/>
</dbReference>
<evidence type="ECO:0000256" key="3">
    <source>
        <dbReference type="ARBA" id="ARBA00022519"/>
    </source>
</evidence>
<comment type="subunit">
    <text evidence="9">Part of a complex composed of FtsB, FtsL and FtsQ.</text>
</comment>
<dbReference type="GO" id="GO:0090529">
    <property type="term" value="P:cell septum assembly"/>
    <property type="evidence" value="ECO:0007669"/>
    <property type="project" value="InterPro"/>
</dbReference>